<dbReference type="Proteomes" id="UP000239757">
    <property type="component" value="Unassembled WGS sequence"/>
</dbReference>
<evidence type="ECO:0000313" key="3">
    <source>
        <dbReference type="Proteomes" id="UP000239757"/>
    </source>
</evidence>
<protein>
    <submittedName>
        <fullName evidence="2">Uncharacterized protein</fullName>
    </submittedName>
</protein>
<accession>A0A2P5VWT6</accession>
<proteinExistence type="predicted"/>
<gene>
    <name evidence="2" type="ORF">GOBAR_AA37443</name>
</gene>
<reference evidence="2 3" key="1">
    <citation type="submission" date="2015-01" db="EMBL/GenBank/DDBJ databases">
        <title>Genome of allotetraploid Gossypium barbadense reveals genomic plasticity and fiber elongation in cotton evolution.</title>
        <authorList>
            <person name="Chen X."/>
            <person name="Liu X."/>
            <person name="Zhao B."/>
            <person name="Zheng H."/>
            <person name="Hu Y."/>
            <person name="Lu G."/>
            <person name="Yang C."/>
            <person name="Chen J."/>
            <person name="Shan C."/>
            <person name="Zhang L."/>
            <person name="Zhou Y."/>
            <person name="Wang L."/>
            <person name="Guo W."/>
            <person name="Bai Y."/>
            <person name="Ruan J."/>
            <person name="Shangguan X."/>
            <person name="Mao Y."/>
            <person name="Jiang J."/>
            <person name="Zhu Y."/>
            <person name="Lei J."/>
            <person name="Kang H."/>
            <person name="Chen S."/>
            <person name="He X."/>
            <person name="Wang R."/>
            <person name="Wang Y."/>
            <person name="Chen J."/>
            <person name="Wang L."/>
            <person name="Yu S."/>
            <person name="Wang B."/>
            <person name="Wei J."/>
            <person name="Song S."/>
            <person name="Lu X."/>
            <person name="Gao Z."/>
            <person name="Gu W."/>
            <person name="Deng X."/>
            <person name="Ma D."/>
            <person name="Wang S."/>
            <person name="Liang W."/>
            <person name="Fang L."/>
            <person name="Cai C."/>
            <person name="Zhu X."/>
            <person name="Zhou B."/>
            <person name="Zhang Y."/>
            <person name="Chen Z."/>
            <person name="Xu S."/>
            <person name="Zhu R."/>
            <person name="Wang S."/>
            <person name="Zhang T."/>
            <person name="Zhao G."/>
        </authorList>
    </citation>
    <scope>NUCLEOTIDE SEQUENCE [LARGE SCALE GENOMIC DNA]</scope>
    <source>
        <strain evidence="3">cv. Xinhai21</strain>
        <tissue evidence="2">Leaf</tissue>
    </source>
</reference>
<evidence type="ECO:0000256" key="1">
    <source>
        <dbReference type="SAM" id="MobiDB-lite"/>
    </source>
</evidence>
<organism evidence="2 3">
    <name type="scientific">Gossypium barbadense</name>
    <name type="common">Sea Island cotton</name>
    <name type="synonym">Hibiscus barbadensis</name>
    <dbReference type="NCBI Taxonomy" id="3634"/>
    <lineage>
        <taxon>Eukaryota</taxon>
        <taxon>Viridiplantae</taxon>
        <taxon>Streptophyta</taxon>
        <taxon>Embryophyta</taxon>
        <taxon>Tracheophyta</taxon>
        <taxon>Spermatophyta</taxon>
        <taxon>Magnoliopsida</taxon>
        <taxon>eudicotyledons</taxon>
        <taxon>Gunneridae</taxon>
        <taxon>Pentapetalae</taxon>
        <taxon>rosids</taxon>
        <taxon>malvids</taxon>
        <taxon>Malvales</taxon>
        <taxon>Malvaceae</taxon>
        <taxon>Malvoideae</taxon>
        <taxon>Gossypium</taxon>
    </lineage>
</organism>
<name>A0A2P5VWT6_GOSBA</name>
<sequence length="123" mass="13035">MVAAIAPPAHPSTPSSGPTRFPPMAGSCPASSNINSPIDGSSSVSQQVESLALACMPTSCNQSDNPKSIVFLHSLPWTPSGLSINGLTFLWLQLLPLQLIPLPLHQGQPDFLLWQVLVQLLLT</sequence>
<feature type="region of interest" description="Disordered" evidence="1">
    <location>
        <begin position="1"/>
        <end position="43"/>
    </location>
</feature>
<dbReference type="EMBL" id="KZ670442">
    <property type="protein sequence ID" value="PPR83269.1"/>
    <property type="molecule type" value="Genomic_DNA"/>
</dbReference>
<feature type="compositionally biased region" description="Polar residues" evidence="1">
    <location>
        <begin position="29"/>
        <end position="43"/>
    </location>
</feature>
<dbReference type="AlphaFoldDB" id="A0A2P5VWT6"/>
<evidence type="ECO:0000313" key="2">
    <source>
        <dbReference type="EMBL" id="PPR83269.1"/>
    </source>
</evidence>